<dbReference type="EMBL" id="JBBPEH010000008">
    <property type="protein sequence ID" value="KAK7535337.1"/>
    <property type="molecule type" value="Genomic_DNA"/>
</dbReference>
<gene>
    <name evidence="2" type="ORF">J3D65DRAFT_450344</name>
</gene>
<keyword evidence="3" id="KW-1185">Reference proteome</keyword>
<evidence type="ECO:0000313" key="3">
    <source>
        <dbReference type="Proteomes" id="UP001360953"/>
    </source>
</evidence>
<sequence length="162" mass="17657">MSWCVVFRLPQGMLWCPRQMPSVWVIVSVDCLSSQVCQEGHYSRTASQPRSTVKGGSMKSSDDSACPNPEYSRASSTPWWTPHCQHIITTSQTRLAQCPAPDPTRRGGTNTRAVRWGPDSAERRGCGARGRFGYEAHQSDAVARTSISAGVGWGEIATIALS</sequence>
<name>A0ABR1LNM9_9PEZI</name>
<feature type="region of interest" description="Disordered" evidence="1">
    <location>
        <begin position="43"/>
        <end position="76"/>
    </location>
</feature>
<protein>
    <submittedName>
        <fullName evidence="2">Uncharacterized protein</fullName>
    </submittedName>
</protein>
<dbReference type="GeneID" id="92029247"/>
<comment type="caution">
    <text evidence="2">The sequence shown here is derived from an EMBL/GenBank/DDBJ whole genome shotgun (WGS) entry which is preliminary data.</text>
</comment>
<organism evidence="2 3">
    <name type="scientific">Phyllosticta citribraziliensis</name>
    <dbReference type="NCBI Taxonomy" id="989973"/>
    <lineage>
        <taxon>Eukaryota</taxon>
        <taxon>Fungi</taxon>
        <taxon>Dikarya</taxon>
        <taxon>Ascomycota</taxon>
        <taxon>Pezizomycotina</taxon>
        <taxon>Dothideomycetes</taxon>
        <taxon>Dothideomycetes incertae sedis</taxon>
        <taxon>Botryosphaeriales</taxon>
        <taxon>Phyllostictaceae</taxon>
        <taxon>Phyllosticta</taxon>
    </lineage>
</organism>
<dbReference type="RefSeq" id="XP_066654062.1">
    <property type="nucleotide sequence ID" value="XM_066796341.1"/>
</dbReference>
<accession>A0ABR1LNM9</accession>
<dbReference type="Proteomes" id="UP001360953">
    <property type="component" value="Unassembled WGS sequence"/>
</dbReference>
<proteinExistence type="predicted"/>
<evidence type="ECO:0000313" key="2">
    <source>
        <dbReference type="EMBL" id="KAK7535337.1"/>
    </source>
</evidence>
<feature type="region of interest" description="Disordered" evidence="1">
    <location>
        <begin position="97"/>
        <end position="122"/>
    </location>
</feature>
<reference evidence="2 3" key="1">
    <citation type="submission" date="2024-04" db="EMBL/GenBank/DDBJ databases">
        <title>Phyllosticta paracitricarpa is synonymous to the EU quarantine fungus P. citricarpa based on phylogenomic analyses.</title>
        <authorList>
            <consortium name="Lawrence Berkeley National Laboratory"/>
            <person name="Van ingen-buijs V.A."/>
            <person name="Van westerhoven A.C."/>
            <person name="Haridas S."/>
            <person name="Skiadas P."/>
            <person name="Martin F."/>
            <person name="Groenewald J.Z."/>
            <person name="Crous P.W."/>
            <person name="Seidl M.F."/>
        </authorList>
    </citation>
    <scope>NUCLEOTIDE SEQUENCE [LARGE SCALE GENOMIC DNA]</scope>
    <source>
        <strain evidence="2 3">CPC 17464</strain>
    </source>
</reference>
<evidence type="ECO:0000256" key="1">
    <source>
        <dbReference type="SAM" id="MobiDB-lite"/>
    </source>
</evidence>